<comment type="subcellular location">
    <subcellularLocation>
        <location evidence="1">Endomembrane system</location>
        <topology evidence="1">Peripheral membrane protein</topology>
    </subcellularLocation>
</comment>
<dbReference type="InterPro" id="IPR043567">
    <property type="entry name" value="SYTL1-5_C2B"/>
</dbReference>
<dbReference type="CDD" id="cd04020">
    <property type="entry name" value="C2B_SLP_1-2-3-4"/>
    <property type="match status" value="1"/>
</dbReference>
<evidence type="ECO:0000256" key="8">
    <source>
        <dbReference type="SAM" id="MobiDB-lite"/>
    </source>
</evidence>
<feature type="domain" description="C2" evidence="9">
    <location>
        <begin position="351"/>
        <end position="473"/>
    </location>
</feature>
<dbReference type="GO" id="GO:0070382">
    <property type="term" value="C:exocytic vesicle"/>
    <property type="evidence" value="ECO:0007669"/>
    <property type="project" value="TreeGrafter"/>
</dbReference>
<name>A0AAD4U7C7_OVIAM</name>
<dbReference type="FunFam" id="2.60.40.150:FF:000152">
    <property type="entry name" value="Synaptotagmin like 3"/>
    <property type="match status" value="1"/>
</dbReference>
<dbReference type="Pfam" id="PF00168">
    <property type="entry name" value="C2"/>
    <property type="match status" value="2"/>
</dbReference>
<dbReference type="CDD" id="cd08392">
    <property type="entry name" value="C2A_SLP-3"/>
    <property type="match status" value="1"/>
</dbReference>
<dbReference type="GO" id="GO:0042043">
    <property type="term" value="F:neurexin family protein binding"/>
    <property type="evidence" value="ECO:0007669"/>
    <property type="project" value="TreeGrafter"/>
</dbReference>
<evidence type="ECO:0000256" key="5">
    <source>
        <dbReference type="ARBA" id="ARBA00061727"/>
    </source>
</evidence>
<dbReference type="Gene3D" id="3.30.40.10">
    <property type="entry name" value="Zinc/RING finger domain, C3HC4 (zinc finger)"/>
    <property type="match status" value="1"/>
</dbReference>
<dbReference type="GO" id="GO:0005886">
    <property type="term" value="C:plasma membrane"/>
    <property type="evidence" value="ECO:0007669"/>
    <property type="project" value="TreeGrafter"/>
</dbReference>
<keyword evidence="3" id="KW-0472">Membrane</keyword>
<dbReference type="GO" id="GO:0031267">
    <property type="term" value="F:small GTPase binding"/>
    <property type="evidence" value="ECO:0007669"/>
    <property type="project" value="InterPro"/>
</dbReference>
<feature type="compositionally biased region" description="Polar residues" evidence="8">
    <location>
        <begin position="277"/>
        <end position="287"/>
    </location>
</feature>
<accession>A0AAD4U7C7</accession>
<evidence type="ECO:0000313" key="11">
    <source>
        <dbReference type="EMBL" id="KAI4539119.1"/>
    </source>
</evidence>
<dbReference type="PANTHER" id="PTHR45716:SF1">
    <property type="entry name" value="SYNAPTOTAGMIN-LIKE PROTEIN 3"/>
    <property type="match status" value="1"/>
</dbReference>
<evidence type="ECO:0000259" key="9">
    <source>
        <dbReference type="PROSITE" id="PS50004"/>
    </source>
</evidence>
<feature type="domain" description="RabBD" evidence="10">
    <location>
        <begin position="6"/>
        <end position="125"/>
    </location>
</feature>
<dbReference type="PROSITE" id="PS50916">
    <property type="entry name" value="RABBD"/>
    <property type="match status" value="1"/>
</dbReference>
<dbReference type="GO" id="GO:0006886">
    <property type="term" value="P:intracellular protein transport"/>
    <property type="evidence" value="ECO:0007669"/>
    <property type="project" value="InterPro"/>
</dbReference>
<dbReference type="Gene3D" id="2.60.40.150">
    <property type="entry name" value="C2 domain"/>
    <property type="match status" value="2"/>
</dbReference>
<reference evidence="11" key="1">
    <citation type="submission" date="2022-03" db="EMBL/GenBank/DDBJ databases">
        <title>Genomic analyses of argali, domestic sheep and their hybrids provide insights into chromosomal evolution, heterosis and genetic basis of agronomic traits.</title>
        <authorList>
            <person name="Li M."/>
        </authorList>
    </citation>
    <scope>NUCLEOTIDE SEQUENCE</scope>
    <source>
        <strain evidence="11">CAU-MHL-2022a</strain>
        <tissue evidence="11">Skin</tissue>
    </source>
</reference>
<dbReference type="InterPro" id="IPR000008">
    <property type="entry name" value="C2_dom"/>
</dbReference>
<evidence type="ECO:0000256" key="4">
    <source>
        <dbReference type="ARBA" id="ARBA00059959"/>
    </source>
</evidence>
<evidence type="ECO:0000256" key="3">
    <source>
        <dbReference type="ARBA" id="ARBA00023136"/>
    </source>
</evidence>
<dbReference type="FunFam" id="3.30.40.10:FF:000018">
    <property type="entry name" value="Synaptotagmin-like 5, isoform CRA_a"/>
    <property type="match status" value="1"/>
</dbReference>
<organism evidence="11 12">
    <name type="scientific">Ovis ammon polii</name>
    <dbReference type="NCBI Taxonomy" id="230172"/>
    <lineage>
        <taxon>Eukaryota</taxon>
        <taxon>Metazoa</taxon>
        <taxon>Chordata</taxon>
        <taxon>Craniata</taxon>
        <taxon>Vertebrata</taxon>
        <taxon>Euteleostomi</taxon>
        <taxon>Mammalia</taxon>
        <taxon>Eutheria</taxon>
        <taxon>Laurasiatheria</taxon>
        <taxon>Artiodactyla</taxon>
        <taxon>Ruminantia</taxon>
        <taxon>Pecora</taxon>
        <taxon>Bovidae</taxon>
        <taxon>Caprinae</taxon>
        <taxon>Ovis</taxon>
    </lineage>
</organism>
<dbReference type="SUPFAM" id="SSF49562">
    <property type="entry name" value="C2 domain (Calcium/lipid-binding domain, CaLB)"/>
    <property type="match status" value="2"/>
</dbReference>
<dbReference type="FunFam" id="2.60.40.150:FF:000006">
    <property type="entry name" value="Synaptotagmin-like 5, isoform CRA_a"/>
    <property type="match status" value="1"/>
</dbReference>
<comment type="subunit">
    <text evidence="5">Monomer. Binds NRXN1. Binds RAB27A that has been activated by GTP-binding via its N-terminus.</text>
</comment>
<dbReference type="PROSITE" id="PS50004">
    <property type="entry name" value="C2"/>
    <property type="match status" value="2"/>
</dbReference>
<sequence>MEMAHQVSLGSLQESEREVILQVLYRDREVQNTEAERIRKLKTRLQHLRWKGAKSVSQEYKEKSCARCRQTLGLLLNRGAVCQGCSHRVCSECRVFLRRTRAWKCTVCFEDRNVKIKTGDWFFEERAKKFPTEVTGPRCTRGGSFRFQPVFFPEAPADASLHSLQAGSTGLALSLRGKHETAGAKLLQSYQKLSSKISVVPPTPPPLSESQCGGGQARLQELGQFKGFNKSVENLFLSVTTHMKKLSKSQNDMTSDKQHPETVPRQREGRPERRSQSDTAINVTTRVGTPDILKPLSPESPRRPTSPVLKQEDISSSPVLNTLFSGGLRQGSLISINSTCTEMGNFDNANVTGEIEFAIRYCLTTHSLEICIRACKNLAFGEEKKKKCNPYVKTYLLPDKSSQGKRKTGVQKNTVEPTFQETLKYQVELVQLASRQLQVSVWHLGVLTRRVFLGEVIVPLATWDFEDRESQSFRWYPLRAKAEKSEDSLPTNNGELTVRAKLVLPAGPRELQEAPEGTGDEPSQNGQLCLVVLGAKNLPVRSDGTLNSFVKGCLTLPDQQRLRLKSPVLKKQACPQWKHSFVFKGVTPSQLRQSSLELTVWDQATFGVNDRFLGGARLGSKEDLLGGAHTSSQAKLQWQKVLSSPNLWTDMTLILH</sequence>
<dbReference type="Proteomes" id="UP001214576">
    <property type="component" value="Unassembled WGS sequence"/>
</dbReference>
<keyword evidence="12" id="KW-1185">Reference proteome</keyword>
<protein>
    <recommendedName>
        <fullName evidence="6">Synaptotagmin-like protein 3</fullName>
    </recommendedName>
    <alternativeName>
        <fullName evidence="7">Exophilin-6</fullName>
    </alternativeName>
</protein>
<dbReference type="Pfam" id="PF02318">
    <property type="entry name" value="FYVE_2"/>
    <property type="match status" value="1"/>
</dbReference>
<gene>
    <name evidence="11" type="ORF">MG293_010511</name>
</gene>
<dbReference type="PANTHER" id="PTHR45716">
    <property type="entry name" value="BITESIZE, ISOFORM I"/>
    <property type="match status" value="1"/>
</dbReference>
<dbReference type="SMART" id="SM00239">
    <property type="entry name" value="C2"/>
    <property type="match status" value="2"/>
</dbReference>
<comment type="caution">
    <text evidence="11">The sequence shown here is derived from an EMBL/GenBank/DDBJ whole genome shotgun (WGS) entry which is preliminary data.</text>
</comment>
<keyword evidence="2" id="KW-0677">Repeat</keyword>
<evidence type="ECO:0000259" key="10">
    <source>
        <dbReference type="PROSITE" id="PS50916"/>
    </source>
</evidence>
<feature type="region of interest" description="Disordered" evidence="8">
    <location>
        <begin position="246"/>
        <end position="311"/>
    </location>
</feature>
<dbReference type="SUPFAM" id="SSF57903">
    <property type="entry name" value="FYVE/PHD zinc finger"/>
    <property type="match status" value="1"/>
</dbReference>
<dbReference type="InterPro" id="IPR011011">
    <property type="entry name" value="Znf_FYVE_PHD"/>
</dbReference>
<evidence type="ECO:0000256" key="1">
    <source>
        <dbReference type="ARBA" id="ARBA00004184"/>
    </source>
</evidence>
<evidence type="ECO:0000313" key="12">
    <source>
        <dbReference type="Proteomes" id="UP001214576"/>
    </source>
</evidence>
<feature type="compositionally biased region" description="Basic and acidic residues" evidence="8">
    <location>
        <begin position="254"/>
        <end position="276"/>
    </location>
</feature>
<dbReference type="EMBL" id="JAKZEL010000011">
    <property type="protein sequence ID" value="KAI4539119.1"/>
    <property type="molecule type" value="Genomic_DNA"/>
</dbReference>
<dbReference type="AlphaFoldDB" id="A0AAD4U7C7"/>
<comment type="function">
    <text evidence="4">May act as Rab effector protein and play a role in vesicle trafficking. Binds phospholipids in the presence of calcium ions.</text>
</comment>
<dbReference type="InterPro" id="IPR010911">
    <property type="entry name" value="Rab_BD"/>
</dbReference>
<proteinExistence type="predicted"/>
<dbReference type="InterPro" id="IPR013083">
    <property type="entry name" value="Znf_RING/FYVE/PHD"/>
</dbReference>
<evidence type="ECO:0000256" key="6">
    <source>
        <dbReference type="ARBA" id="ARBA00072165"/>
    </source>
</evidence>
<dbReference type="InterPro" id="IPR035892">
    <property type="entry name" value="C2_domain_sf"/>
</dbReference>
<feature type="domain" description="C2" evidence="9">
    <location>
        <begin position="507"/>
        <end position="635"/>
    </location>
</feature>
<dbReference type="GO" id="GO:0006887">
    <property type="term" value="P:exocytosis"/>
    <property type="evidence" value="ECO:0007669"/>
    <property type="project" value="TreeGrafter"/>
</dbReference>
<dbReference type="InterPro" id="IPR041282">
    <property type="entry name" value="FYVE_2"/>
</dbReference>
<evidence type="ECO:0000256" key="7">
    <source>
        <dbReference type="ARBA" id="ARBA00075527"/>
    </source>
</evidence>
<evidence type="ECO:0000256" key="2">
    <source>
        <dbReference type="ARBA" id="ARBA00022737"/>
    </source>
</evidence>